<accession>A0A4Y2BSX9</accession>
<evidence type="ECO:0000313" key="3">
    <source>
        <dbReference type="EMBL" id="GBL94737.1"/>
    </source>
</evidence>
<feature type="compositionally biased region" description="Polar residues" evidence="1">
    <location>
        <begin position="10"/>
        <end position="21"/>
    </location>
</feature>
<dbReference type="Proteomes" id="UP000499080">
    <property type="component" value="Unassembled WGS sequence"/>
</dbReference>
<reference evidence="3 4" key="1">
    <citation type="journal article" date="2019" name="Sci. Rep.">
        <title>Orb-weaving spider Araneus ventricosus genome elucidates the spidroin gene catalogue.</title>
        <authorList>
            <person name="Kono N."/>
            <person name="Nakamura H."/>
            <person name="Ohtoshi R."/>
            <person name="Moran D.A.P."/>
            <person name="Shinohara A."/>
            <person name="Yoshida Y."/>
            <person name="Fujiwara M."/>
            <person name="Mori M."/>
            <person name="Tomita M."/>
            <person name="Arakawa K."/>
        </authorList>
    </citation>
    <scope>NUCLEOTIDE SEQUENCE [LARGE SCALE GENOMIC DNA]</scope>
</reference>
<proteinExistence type="predicted"/>
<evidence type="ECO:0000313" key="4">
    <source>
        <dbReference type="Proteomes" id="UP000499080"/>
    </source>
</evidence>
<dbReference type="EMBL" id="BGPR01084268">
    <property type="protein sequence ID" value="GBL94737.1"/>
    <property type="molecule type" value="Genomic_DNA"/>
</dbReference>
<evidence type="ECO:0000313" key="2">
    <source>
        <dbReference type="EMBL" id="GBL94732.1"/>
    </source>
</evidence>
<sequence>MIRNGGIQKNLKSQTQSSDSNLRPLCEGSGKTKYLPTLAPRVEARNETRNLPRGGREVWVTGILRLRTLSQTNLGTSVNSLPNFSTKMGGRTSLRANGIAGLLVNAHLDMLIVTTHV</sequence>
<dbReference type="EMBL" id="BGPR01084267">
    <property type="protein sequence ID" value="GBL94732.1"/>
    <property type="molecule type" value="Genomic_DNA"/>
</dbReference>
<dbReference type="AlphaFoldDB" id="A0A4Y2BSX9"/>
<keyword evidence="4" id="KW-1185">Reference proteome</keyword>
<organism evidence="3 4">
    <name type="scientific">Araneus ventricosus</name>
    <name type="common">Orbweaver spider</name>
    <name type="synonym">Epeira ventricosa</name>
    <dbReference type="NCBI Taxonomy" id="182803"/>
    <lineage>
        <taxon>Eukaryota</taxon>
        <taxon>Metazoa</taxon>
        <taxon>Ecdysozoa</taxon>
        <taxon>Arthropoda</taxon>
        <taxon>Chelicerata</taxon>
        <taxon>Arachnida</taxon>
        <taxon>Araneae</taxon>
        <taxon>Araneomorphae</taxon>
        <taxon>Entelegynae</taxon>
        <taxon>Araneoidea</taxon>
        <taxon>Araneidae</taxon>
        <taxon>Araneus</taxon>
    </lineage>
</organism>
<gene>
    <name evidence="2" type="ORF">AVEN_40332_1</name>
    <name evidence="3" type="ORF">AVEN_71867_1</name>
</gene>
<evidence type="ECO:0000256" key="1">
    <source>
        <dbReference type="SAM" id="MobiDB-lite"/>
    </source>
</evidence>
<comment type="caution">
    <text evidence="3">The sequence shown here is derived from an EMBL/GenBank/DDBJ whole genome shotgun (WGS) entry which is preliminary data.</text>
</comment>
<feature type="region of interest" description="Disordered" evidence="1">
    <location>
        <begin position="1"/>
        <end position="32"/>
    </location>
</feature>
<protein>
    <submittedName>
        <fullName evidence="3">Uncharacterized protein</fullName>
    </submittedName>
</protein>
<name>A0A4Y2BSX9_ARAVE</name>